<dbReference type="Pfam" id="PF25812">
    <property type="entry name" value="RAD24_helical"/>
    <property type="match status" value="1"/>
</dbReference>
<dbReference type="SUPFAM" id="SSF52540">
    <property type="entry name" value="P-loop containing nucleoside triphosphate hydrolases"/>
    <property type="match status" value="1"/>
</dbReference>
<evidence type="ECO:0000256" key="3">
    <source>
        <dbReference type="ARBA" id="ARBA00022741"/>
    </source>
</evidence>
<evidence type="ECO:0000259" key="9">
    <source>
        <dbReference type="Pfam" id="PF25812"/>
    </source>
</evidence>
<comment type="subcellular location">
    <subcellularLocation>
        <location evidence="1">Nucleus</location>
    </subcellularLocation>
</comment>
<evidence type="ECO:0000256" key="5">
    <source>
        <dbReference type="ARBA" id="ARBA00022840"/>
    </source>
</evidence>
<keyword evidence="4" id="KW-0227">DNA damage</keyword>
<dbReference type="PANTHER" id="PTHR12172:SF0">
    <property type="entry name" value="CELL CYCLE CHECKPOINT PROTEIN RAD17"/>
    <property type="match status" value="1"/>
</dbReference>
<proteinExistence type="inferred from homology"/>
<keyword evidence="5" id="KW-0067">ATP-binding</keyword>
<feature type="region of interest" description="Disordered" evidence="8">
    <location>
        <begin position="1"/>
        <end position="165"/>
    </location>
</feature>
<keyword evidence="3" id="KW-0547">Nucleotide-binding</keyword>
<dbReference type="InterPro" id="IPR057927">
    <property type="entry name" value="RAD24-like_helical"/>
</dbReference>
<evidence type="ECO:0000256" key="1">
    <source>
        <dbReference type="ARBA" id="ARBA00004123"/>
    </source>
</evidence>
<sequence length="789" mass="86551">MASPPAKRQRRSTVVSSDAEDSAAESQLSNASLNVTTRSLSLRKSAQSRKQQHDTNSKATKATKPKTSKSKPTAGKGSRITKNATIYSFFNNATQNSQRISRPITPQPQGPERESEEAIDEISSDDAVSHQSLPLAPSVDANGKAETQAQRNARPATSLAGTSGKHLSNPLAMVIPSQEPALDNSLEPGPWADIYPPENLEELAVHKRKVSDVHRWLDNVTKGREHKRLLVLRGPSGSGKTATLRLLAKELKSELMEWQNPVGTSFENESFISLAAQFDEFLSRTIKFQGLDLSNTENIEPLGDLQPTQRQPRMIVMIEDFPNTFSRGSSVLLNFRESILRYLAHNTPSPQSKAKEERITPVVMIITETHMSSSSDRSESFTVGRLLGRQLIQHPSVTVIDFNPIAPTLLSKALSTIVRKGNTVRPRKWTPSTALLKQISQSGDIRNSTNSLQLAYLFDQGEPTVGSAKATSKQGSASKSQTLASEMAFRDNIVDLFHAVGKVLYNKRKDIPEASTPPPAHLRHHHRPFQSEVSIGKLYEDIGTDVDTFISTLHENYPLSCFGQDFADNLDDCIANLSDSELFLSSSLVRGSGGAPTSLFQTDYAFNLASRGLLFSLPYPVERGKTMSSALKLKRDPFKMIYPHSLRLWRQIDETESTLDEWIDFVMQNEHTDAACSRLSRTEISTEFIPYASKILPCVTRKSAKKKTIAGFFAAEAQDGEADEELEATGGLVVSSALDTPLPPPPPPLVAGLNGKGRAAGNSPYGQQLVLPASDAHLVLSDDDIEDDY</sequence>
<accession>A0A8H3FF90</accession>
<feature type="domain" description="Checkpoint protein RAD24-like helical bundle" evidence="9">
    <location>
        <begin position="492"/>
        <end position="585"/>
    </location>
</feature>
<dbReference type="AlphaFoldDB" id="A0A8H3FF90"/>
<dbReference type="Pfam" id="PF03215">
    <property type="entry name" value="Rad17"/>
    <property type="match status" value="1"/>
</dbReference>
<dbReference type="GO" id="GO:0000077">
    <property type="term" value="P:DNA damage checkpoint signaling"/>
    <property type="evidence" value="ECO:0007669"/>
    <property type="project" value="TreeGrafter"/>
</dbReference>
<name>A0A8H3FF90_9LECA</name>
<organism evidence="10 11">
    <name type="scientific">Gomphillus americanus</name>
    <dbReference type="NCBI Taxonomy" id="1940652"/>
    <lineage>
        <taxon>Eukaryota</taxon>
        <taxon>Fungi</taxon>
        <taxon>Dikarya</taxon>
        <taxon>Ascomycota</taxon>
        <taxon>Pezizomycotina</taxon>
        <taxon>Lecanoromycetes</taxon>
        <taxon>OSLEUM clade</taxon>
        <taxon>Ostropomycetidae</taxon>
        <taxon>Ostropales</taxon>
        <taxon>Graphidaceae</taxon>
        <taxon>Gomphilloideae</taxon>
        <taxon>Gomphillus</taxon>
    </lineage>
</organism>
<dbReference type="GO" id="GO:0006281">
    <property type="term" value="P:DNA repair"/>
    <property type="evidence" value="ECO:0007669"/>
    <property type="project" value="InterPro"/>
</dbReference>
<feature type="region of interest" description="Disordered" evidence="8">
    <location>
        <begin position="738"/>
        <end position="766"/>
    </location>
</feature>
<feature type="compositionally biased region" description="Acidic residues" evidence="8">
    <location>
        <begin position="114"/>
        <end position="124"/>
    </location>
</feature>
<dbReference type="PANTHER" id="PTHR12172">
    <property type="entry name" value="CELL CYCLE CHECKPOINT PROTEIN RAD17"/>
    <property type="match status" value="1"/>
</dbReference>
<keyword evidence="7" id="KW-0131">Cell cycle</keyword>
<keyword evidence="11" id="KW-1185">Reference proteome</keyword>
<gene>
    <name evidence="10" type="ORF">GOMPHAMPRED_002611</name>
</gene>
<dbReference type="Proteomes" id="UP000664169">
    <property type="component" value="Unassembled WGS sequence"/>
</dbReference>
<evidence type="ECO:0000256" key="4">
    <source>
        <dbReference type="ARBA" id="ARBA00022763"/>
    </source>
</evidence>
<evidence type="ECO:0000256" key="7">
    <source>
        <dbReference type="ARBA" id="ARBA00023306"/>
    </source>
</evidence>
<dbReference type="Gene3D" id="3.40.50.300">
    <property type="entry name" value="P-loop containing nucleotide triphosphate hydrolases"/>
    <property type="match status" value="1"/>
</dbReference>
<dbReference type="GO" id="GO:0005634">
    <property type="term" value="C:nucleus"/>
    <property type="evidence" value="ECO:0007669"/>
    <property type="project" value="UniProtKB-SubCell"/>
</dbReference>
<dbReference type="GO" id="GO:0005524">
    <property type="term" value="F:ATP binding"/>
    <property type="evidence" value="ECO:0007669"/>
    <property type="project" value="UniProtKB-KW"/>
</dbReference>
<evidence type="ECO:0000256" key="2">
    <source>
        <dbReference type="ARBA" id="ARBA00006168"/>
    </source>
</evidence>
<dbReference type="GO" id="GO:0003682">
    <property type="term" value="F:chromatin binding"/>
    <property type="evidence" value="ECO:0007669"/>
    <property type="project" value="TreeGrafter"/>
</dbReference>
<keyword evidence="6" id="KW-0539">Nucleus</keyword>
<evidence type="ECO:0000256" key="6">
    <source>
        <dbReference type="ARBA" id="ARBA00023242"/>
    </source>
</evidence>
<dbReference type="GO" id="GO:0033314">
    <property type="term" value="P:mitotic DNA replication checkpoint signaling"/>
    <property type="evidence" value="ECO:0007669"/>
    <property type="project" value="TreeGrafter"/>
</dbReference>
<evidence type="ECO:0000256" key="8">
    <source>
        <dbReference type="SAM" id="MobiDB-lite"/>
    </source>
</evidence>
<reference evidence="10" key="1">
    <citation type="submission" date="2021-03" db="EMBL/GenBank/DDBJ databases">
        <authorList>
            <person name="Tagirdzhanova G."/>
        </authorList>
    </citation>
    <scope>NUCLEOTIDE SEQUENCE</scope>
</reference>
<dbReference type="InterPro" id="IPR027417">
    <property type="entry name" value="P-loop_NTPase"/>
</dbReference>
<feature type="compositionally biased region" description="Polar residues" evidence="8">
    <location>
        <begin position="27"/>
        <end position="49"/>
    </location>
</feature>
<evidence type="ECO:0000313" key="10">
    <source>
        <dbReference type="EMBL" id="CAF9922560.1"/>
    </source>
</evidence>
<feature type="compositionally biased region" description="Polar residues" evidence="8">
    <location>
        <begin position="80"/>
        <end position="100"/>
    </location>
</feature>
<evidence type="ECO:0000313" key="11">
    <source>
        <dbReference type="Proteomes" id="UP000664169"/>
    </source>
</evidence>
<dbReference type="OrthoDB" id="10265971at2759"/>
<protein>
    <recommendedName>
        <fullName evidence="9">Checkpoint protein RAD24-like helical bundle domain-containing protein</fullName>
    </recommendedName>
</protein>
<dbReference type="InterPro" id="IPR004582">
    <property type="entry name" value="Checkpoint_prot_Rad17_Rad24"/>
</dbReference>
<dbReference type="GO" id="GO:0003689">
    <property type="term" value="F:DNA clamp loader activity"/>
    <property type="evidence" value="ECO:0007669"/>
    <property type="project" value="TreeGrafter"/>
</dbReference>
<dbReference type="EMBL" id="CAJPDQ010000018">
    <property type="protein sequence ID" value="CAF9922560.1"/>
    <property type="molecule type" value="Genomic_DNA"/>
</dbReference>
<comment type="similarity">
    <text evidence="2">Belongs to the rad17/RAD24 family.</text>
</comment>
<comment type="caution">
    <text evidence="10">The sequence shown here is derived from an EMBL/GenBank/DDBJ whole genome shotgun (WGS) entry which is preliminary data.</text>
</comment>